<dbReference type="Pfam" id="PF09683">
    <property type="entry name" value="Lactococcin_972"/>
    <property type="match status" value="1"/>
</dbReference>
<evidence type="ECO:0000256" key="1">
    <source>
        <dbReference type="SAM" id="SignalP"/>
    </source>
</evidence>
<feature type="signal peptide" evidence="1">
    <location>
        <begin position="1"/>
        <end position="26"/>
    </location>
</feature>
<dbReference type="eggNOG" id="ENOG50334PN">
    <property type="taxonomic scope" value="Bacteria"/>
</dbReference>
<dbReference type="AlphaFoldDB" id="A0A0A0JB25"/>
<sequence>MRKIKYGVATGAMLLMTLGAASPAMAWLHPGSSTQHPSSGGTWTYGFWNAKVRSYYTVNTSHGSSVKYNGDLVRSACTASGQRSTAEKFALNTSGATDTYYYRTC</sequence>
<dbReference type="RefSeq" id="WP_084072024.1">
    <property type="nucleotide sequence ID" value="NZ_AVPJ01000005.1"/>
</dbReference>
<organism evidence="2 3">
    <name type="scientific">Knoellia sinensis KCTC 19936</name>
    <dbReference type="NCBI Taxonomy" id="1385520"/>
    <lineage>
        <taxon>Bacteria</taxon>
        <taxon>Bacillati</taxon>
        <taxon>Actinomycetota</taxon>
        <taxon>Actinomycetes</taxon>
        <taxon>Micrococcales</taxon>
        <taxon>Intrasporangiaceae</taxon>
        <taxon>Knoellia</taxon>
    </lineage>
</organism>
<dbReference type="Proteomes" id="UP000030002">
    <property type="component" value="Unassembled WGS sequence"/>
</dbReference>
<dbReference type="OrthoDB" id="4409666at2"/>
<keyword evidence="1" id="KW-0732">Signal</keyword>
<proteinExistence type="predicted"/>
<keyword evidence="3" id="KW-1185">Reference proteome</keyword>
<protein>
    <recommendedName>
        <fullName evidence="4">Lactococcin 972 family bacteriocin</fullName>
    </recommendedName>
</protein>
<feature type="chain" id="PRO_5001971183" description="Lactococcin 972 family bacteriocin" evidence="1">
    <location>
        <begin position="27"/>
        <end position="105"/>
    </location>
</feature>
<gene>
    <name evidence="2" type="ORF">N802_15640</name>
</gene>
<reference evidence="2 3" key="1">
    <citation type="submission" date="2013-08" db="EMBL/GenBank/DDBJ databases">
        <title>The genome sequence of Knoellia sinensis.</title>
        <authorList>
            <person name="Zhu W."/>
            <person name="Wang G."/>
        </authorList>
    </citation>
    <scope>NUCLEOTIDE SEQUENCE [LARGE SCALE GENOMIC DNA]</scope>
    <source>
        <strain evidence="2 3">KCTC 19936</strain>
    </source>
</reference>
<accession>A0A0A0JB25</accession>
<dbReference type="EMBL" id="AVPJ01000005">
    <property type="protein sequence ID" value="KGN32826.1"/>
    <property type="molecule type" value="Genomic_DNA"/>
</dbReference>
<evidence type="ECO:0008006" key="4">
    <source>
        <dbReference type="Google" id="ProtNLM"/>
    </source>
</evidence>
<name>A0A0A0JB25_9MICO</name>
<evidence type="ECO:0000313" key="3">
    <source>
        <dbReference type="Proteomes" id="UP000030002"/>
    </source>
</evidence>
<dbReference type="InterPro" id="IPR006540">
    <property type="entry name" value="Lactococcin_972"/>
</dbReference>
<evidence type="ECO:0000313" key="2">
    <source>
        <dbReference type="EMBL" id="KGN32826.1"/>
    </source>
</evidence>
<dbReference type="STRING" id="1385520.N802_15640"/>
<comment type="caution">
    <text evidence="2">The sequence shown here is derived from an EMBL/GenBank/DDBJ whole genome shotgun (WGS) entry which is preliminary data.</text>
</comment>